<dbReference type="GeneID" id="36332608"/>
<evidence type="ECO:0000313" key="2">
    <source>
        <dbReference type="Proteomes" id="UP000194127"/>
    </source>
</evidence>
<feature type="non-terminal residue" evidence="1">
    <location>
        <position position="1"/>
    </location>
</feature>
<gene>
    <name evidence="1" type="ORF">POSPLADRAFT_1161250</name>
</gene>
<keyword evidence="2" id="KW-1185">Reference proteome</keyword>
<dbReference type="AlphaFoldDB" id="A0A1X6MI24"/>
<sequence length="117" mass="12955">ILRTDQLRTDQHAQPALISPSLGLSVSSPSLRLGGAHPFDTIQYYMHLPFLPPSIMAEEAFNCTGLEHAFNAEDHVDVARLDDPGALFFDCNRQPCPNCTPRSITVEDGHFVPIRQV</sequence>
<reference evidence="1 2" key="1">
    <citation type="submission" date="2017-04" db="EMBL/GenBank/DDBJ databases">
        <title>Genome Sequence of the Model Brown-Rot Fungus Postia placenta SB12.</title>
        <authorList>
            <consortium name="DOE Joint Genome Institute"/>
            <person name="Gaskell J."/>
            <person name="Kersten P."/>
            <person name="Larrondo L.F."/>
            <person name="Canessa P."/>
            <person name="Martinez D."/>
            <person name="Hibbett D."/>
            <person name="Schmoll M."/>
            <person name="Kubicek C.P."/>
            <person name="Martinez A.T."/>
            <person name="Yadav J."/>
            <person name="Master E."/>
            <person name="Magnuson J.K."/>
            <person name="James T."/>
            <person name="Yaver D."/>
            <person name="Berka R."/>
            <person name="Labutti K."/>
            <person name="Lipzen A."/>
            <person name="Aerts A."/>
            <person name="Barry K."/>
            <person name="Henrissat B."/>
            <person name="Blanchette R."/>
            <person name="Grigoriev I."/>
            <person name="Cullen D."/>
        </authorList>
    </citation>
    <scope>NUCLEOTIDE SEQUENCE [LARGE SCALE GENOMIC DNA]</scope>
    <source>
        <strain evidence="1 2">MAD-698-R-SB12</strain>
    </source>
</reference>
<name>A0A1X6MI24_9APHY</name>
<organism evidence="1 2">
    <name type="scientific">Postia placenta MAD-698-R-SB12</name>
    <dbReference type="NCBI Taxonomy" id="670580"/>
    <lineage>
        <taxon>Eukaryota</taxon>
        <taxon>Fungi</taxon>
        <taxon>Dikarya</taxon>
        <taxon>Basidiomycota</taxon>
        <taxon>Agaricomycotina</taxon>
        <taxon>Agaricomycetes</taxon>
        <taxon>Polyporales</taxon>
        <taxon>Adustoporiaceae</taxon>
        <taxon>Rhodonia</taxon>
    </lineage>
</organism>
<dbReference type="EMBL" id="KZ110638">
    <property type="protein sequence ID" value="OSX56054.1"/>
    <property type="molecule type" value="Genomic_DNA"/>
</dbReference>
<proteinExistence type="predicted"/>
<dbReference type="Proteomes" id="UP000194127">
    <property type="component" value="Unassembled WGS sequence"/>
</dbReference>
<dbReference type="RefSeq" id="XP_024332848.1">
    <property type="nucleotide sequence ID" value="XM_024487659.1"/>
</dbReference>
<protein>
    <submittedName>
        <fullName evidence="1">Uncharacterized protein</fullName>
    </submittedName>
</protein>
<evidence type="ECO:0000313" key="1">
    <source>
        <dbReference type="EMBL" id="OSX56054.1"/>
    </source>
</evidence>
<accession>A0A1X6MI24</accession>